<keyword evidence="1" id="KW-1133">Transmembrane helix</keyword>
<feature type="transmembrane region" description="Helical" evidence="1">
    <location>
        <begin position="153"/>
        <end position="172"/>
    </location>
</feature>
<evidence type="ECO:0000313" key="3">
    <source>
        <dbReference type="Proteomes" id="UP000093111"/>
    </source>
</evidence>
<keyword evidence="1" id="KW-0472">Membrane</keyword>
<sequence>MNGTGMILLKLTLVPFFLFAVSMAAVRWGPAVAGWLAGLPIVAGPILYLLVLEQGAAFGVGAAAAALSAIFASEAFNLAYAWTCRWYHYCIAAIMGLAAWFVAAVGLTSLPGTPLFALGAALLGVAAAQTFLPRTHAAGKVISITRTDLIMRMVAGAVLTLAVTMLSASLGAQWSGVLTVFPLLGLILSVSSQRAYGPDFVVRLLRGMVLGRFSFAAFCLCLIWLLPRQNAEIAFLVSSAVSVAVQWASRQAAAVLRRA</sequence>
<feature type="transmembrane region" description="Helical" evidence="1">
    <location>
        <begin position="6"/>
        <end position="26"/>
    </location>
</feature>
<feature type="transmembrane region" description="Helical" evidence="1">
    <location>
        <begin position="57"/>
        <end position="79"/>
    </location>
</feature>
<dbReference type="EMBL" id="LGLV01000012">
    <property type="protein sequence ID" value="OBZ93801.1"/>
    <property type="molecule type" value="Genomic_DNA"/>
</dbReference>
<accession>A0A1C7NXR3</accession>
<organism evidence="2 3">
    <name type="scientific">Pararhizobium polonicum</name>
    <dbReference type="NCBI Taxonomy" id="1612624"/>
    <lineage>
        <taxon>Bacteria</taxon>
        <taxon>Pseudomonadati</taxon>
        <taxon>Pseudomonadota</taxon>
        <taxon>Alphaproteobacteria</taxon>
        <taxon>Hyphomicrobiales</taxon>
        <taxon>Rhizobiaceae</taxon>
        <taxon>Rhizobium/Agrobacterium group</taxon>
        <taxon>Pararhizobium</taxon>
    </lineage>
</organism>
<dbReference type="STRING" id="1612624.ADU59_19050"/>
<name>A0A1C7NXR3_9HYPH</name>
<keyword evidence="3" id="KW-1185">Reference proteome</keyword>
<evidence type="ECO:0000313" key="2">
    <source>
        <dbReference type="EMBL" id="OBZ93801.1"/>
    </source>
</evidence>
<dbReference type="Proteomes" id="UP000093111">
    <property type="component" value="Unassembled WGS sequence"/>
</dbReference>
<proteinExistence type="predicted"/>
<dbReference type="PATRIC" id="fig|1612624.7.peg.5769"/>
<dbReference type="AlphaFoldDB" id="A0A1C7NXR3"/>
<keyword evidence="1" id="KW-0812">Transmembrane</keyword>
<feature type="transmembrane region" description="Helical" evidence="1">
    <location>
        <begin position="209"/>
        <end position="227"/>
    </location>
</feature>
<comment type="caution">
    <text evidence="2">The sequence shown here is derived from an EMBL/GenBank/DDBJ whole genome shotgun (WGS) entry which is preliminary data.</text>
</comment>
<feature type="transmembrane region" description="Helical" evidence="1">
    <location>
        <begin position="113"/>
        <end position="132"/>
    </location>
</feature>
<reference evidence="2 3" key="1">
    <citation type="journal article" date="2016" name="Syst. Appl. Microbiol.">
        <title>Pararhizobium polonicum sp. nov. isolated from tumors on stone fruit rootstocks.</title>
        <authorList>
            <person name="Pulawska J."/>
            <person name="Kuzmanovic N."/>
            <person name="Willems A."/>
            <person name="Pothier J.F."/>
        </authorList>
    </citation>
    <scope>NUCLEOTIDE SEQUENCE [LARGE SCALE GENOMIC DNA]</scope>
    <source>
        <strain evidence="2 3">F5.1</strain>
    </source>
</reference>
<protein>
    <submittedName>
        <fullName evidence="2">Membrane protein</fullName>
    </submittedName>
</protein>
<evidence type="ECO:0000256" key="1">
    <source>
        <dbReference type="SAM" id="Phobius"/>
    </source>
</evidence>
<dbReference type="RefSeq" id="WP_068955733.1">
    <property type="nucleotide sequence ID" value="NZ_LGLV01000012.1"/>
</dbReference>
<gene>
    <name evidence="2" type="ORF">ADU59_19050</name>
</gene>
<feature type="transmembrane region" description="Helical" evidence="1">
    <location>
        <begin position="86"/>
        <end position="107"/>
    </location>
</feature>
<feature type="transmembrane region" description="Helical" evidence="1">
    <location>
        <begin position="33"/>
        <end position="51"/>
    </location>
</feature>